<dbReference type="InterPro" id="IPR026823">
    <property type="entry name" value="cEGF"/>
</dbReference>
<dbReference type="Pfam" id="PF07645">
    <property type="entry name" value="EGF_CA"/>
    <property type="match status" value="1"/>
</dbReference>
<dbReference type="AlphaFoldDB" id="A0A6S7K019"/>
<evidence type="ECO:0000256" key="7">
    <source>
        <dbReference type="ARBA" id="ARBA00022737"/>
    </source>
</evidence>
<keyword evidence="9" id="KW-1133">Transmembrane helix</keyword>
<evidence type="ECO:0000256" key="10">
    <source>
        <dbReference type="ARBA" id="ARBA00023136"/>
    </source>
</evidence>
<keyword evidence="4 13" id="KW-0245">EGF-like domain</keyword>
<dbReference type="InterPro" id="IPR000082">
    <property type="entry name" value="SEA_dom"/>
</dbReference>
<dbReference type="Gene3D" id="2.10.25.10">
    <property type="entry name" value="Laminin"/>
    <property type="match status" value="6"/>
</dbReference>
<dbReference type="SMART" id="SM00181">
    <property type="entry name" value="EGF"/>
    <property type="match status" value="7"/>
</dbReference>
<dbReference type="Pfam" id="PF12662">
    <property type="entry name" value="cEGF"/>
    <property type="match status" value="1"/>
</dbReference>
<keyword evidence="5" id="KW-0812">Transmembrane</keyword>
<dbReference type="InterPro" id="IPR051586">
    <property type="entry name" value="PKC-binding_NELL"/>
</dbReference>
<keyword evidence="6" id="KW-0732">Signal</keyword>
<keyword evidence="10" id="KW-0472">Membrane</keyword>
<proteinExistence type="predicted"/>
<dbReference type="OrthoDB" id="5989402at2759"/>
<evidence type="ECO:0000256" key="4">
    <source>
        <dbReference type="ARBA" id="ARBA00022536"/>
    </source>
</evidence>
<dbReference type="InterPro" id="IPR049883">
    <property type="entry name" value="NOTCH1_EGF-like"/>
</dbReference>
<evidence type="ECO:0000256" key="11">
    <source>
        <dbReference type="ARBA" id="ARBA00023157"/>
    </source>
</evidence>
<keyword evidence="7" id="KW-0677">Repeat</keyword>
<dbReference type="FunFam" id="2.10.25.10:FF:000202">
    <property type="entry name" value="Multiple epidermal growth factor-like domains 8"/>
    <property type="match status" value="1"/>
</dbReference>
<evidence type="ECO:0000256" key="5">
    <source>
        <dbReference type="ARBA" id="ARBA00022692"/>
    </source>
</evidence>
<keyword evidence="12" id="KW-0325">Glycoprotein</keyword>
<dbReference type="GO" id="GO:0005615">
    <property type="term" value="C:extracellular space"/>
    <property type="evidence" value="ECO:0007669"/>
    <property type="project" value="TreeGrafter"/>
</dbReference>
<sequence length="483" mass="53179">VDECVIKPQVCYSNAKCMYNNGSYACQCANGYTGDGKNNCTDVDECVQTPDICHQNANCTNTEGSYSCQCLKGYTGDGKLNCSDIDECTSPNVCIQNSQCSNTVGSYVCQCVVGYSGDGYSNCTDINECKQSYSVCHSLAKCSDTEGTFSCQCDSGFTGDGIVNCTDVDECSQSPSVCHQHAKCTNTIGSYSCQCNQGFLGDGIQDCAENRPPQFTTPRTVNAILNNDTKIQIMAVDPENQDMTFTLLLNGTLTTAQISKQLLTISNLKENGTVYVQVQDEMGAKNILILQVNAFKCPCVHNGKCYQNKTIVYPIQLSDYLCQCEDPYTGDRCEIRPNPCNELPCYPGLECSIAQNSEGFTCEECPTLFEGDGKQCALKPTEEKSSVVSEMTLTDQKWDDQLKTKTSKTYKNLASQLTVEIRKVYKDRVGFSYVIIKGFRRGSIIVEFELLFTKKVENPLKPLMEVAEIGKLGKMRVKTNTMQ</sequence>
<dbReference type="InterPro" id="IPR018097">
    <property type="entry name" value="EGF_Ca-bd_CS"/>
</dbReference>
<evidence type="ECO:0000256" key="3">
    <source>
        <dbReference type="ARBA" id="ARBA00022525"/>
    </source>
</evidence>
<dbReference type="SUPFAM" id="SSF57196">
    <property type="entry name" value="EGF/Laminin"/>
    <property type="match status" value="1"/>
</dbReference>
<dbReference type="PROSITE" id="PS01186">
    <property type="entry name" value="EGF_2"/>
    <property type="match status" value="6"/>
</dbReference>
<keyword evidence="11 13" id="KW-1015">Disulfide bond</keyword>
<comment type="subcellular location">
    <subcellularLocation>
        <location evidence="1">Membrane</location>
        <topology evidence="1">Single-pass type I membrane protein</topology>
    </subcellularLocation>
    <subcellularLocation>
        <location evidence="2">Secreted</location>
    </subcellularLocation>
</comment>
<dbReference type="GO" id="GO:0016020">
    <property type="term" value="C:membrane"/>
    <property type="evidence" value="ECO:0007669"/>
    <property type="project" value="UniProtKB-SubCell"/>
</dbReference>
<dbReference type="SUPFAM" id="SSF57184">
    <property type="entry name" value="Growth factor receptor domain"/>
    <property type="match status" value="2"/>
</dbReference>
<dbReference type="GO" id="GO:0005509">
    <property type="term" value="F:calcium ion binding"/>
    <property type="evidence" value="ECO:0007669"/>
    <property type="project" value="InterPro"/>
</dbReference>
<evidence type="ECO:0000256" key="6">
    <source>
        <dbReference type="ARBA" id="ARBA00022729"/>
    </source>
</evidence>
<comment type="caution">
    <text evidence="13">Lacks conserved residue(s) required for the propagation of feature annotation.</text>
</comment>
<evidence type="ECO:0000313" key="14">
    <source>
        <dbReference type="EMBL" id="CAB4038656.1"/>
    </source>
</evidence>
<accession>A0A6S7K019</accession>
<dbReference type="InterPro" id="IPR001881">
    <property type="entry name" value="EGF-like_Ca-bd_dom"/>
</dbReference>
<evidence type="ECO:0000256" key="8">
    <source>
        <dbReference type="ARBA" id="ARBA00022837"/>
    </source>
</evidence>
<feature type="disulfide bond" evidence="13">
    <location>
        <begin position="324"/>
        <end position="333"/>
    </location>
</feature>
<dbReference type="InterPro" id="IPR036364">
    <property type="entry name" value="SEA_dom_sf"/>
</dbReference>
<keyword evidence="15" id="KW-1185">Reference proteome</keyword>
<evidence type="ECO:0000313" key="15">
    <source>
        <dbReference type="Proteomes" id="UP001152795"/>
    </source>
</evidence>
<evidence type="ECO:0000256" key="9">
    <source>
        <dbReference type="ARBA" id="ARBA00022989"/>
    </source>
</evidence>
<feature type="non-terminal residue" evidence="14">
    <location>
        <position position="483"/>
    </location>
</feature>
<dbReference type="PROSITE" id="PS50026">
    <property type="entry name" value="EGF_3"/>
    <property type="match status" value="6"/>
</dbReference>
<dbReference type="InterPro" id="IPR000152">
    <property type="entry name" value="EGF-type_Asp/Asn_hydroxyl_site"/>
</dbReference>
<dbReference type="EMBL" id="CACRXK020024441">
    <property type="protein sequence ID" value="CAB4038656.1"/>
    <property type="molecule type" value="Genomic_DNA"/>
</dbReference>
<keyword evidence="3" id="KW-0964">Secreted</keyword>
<evidence type="ECO:0000256" key="2">
    <source>
        <dbReference type="ARBA" id="ARBA00004613"/>
    </source>
</evidence>
<dbReference type="PANTHER" id="PTHR24042:SF5">
    <property type="entry name" value="EGF-LIKE CALCIUM-BINDING DOMAIN-CONTAINING PROTEIN"/>
    <property type="match status" value="1"/>
</dbReference>
<dbReference type="GO" id="GO:0048513">
    <property type="term" value="P:animal organ development"/>
    <property type="evidence" value="ECO:0007669"/>
    <property type="project" value="UniProtKB-ARBA"/>
</dbReference>
<dbReference type="InterPro" id="IPR024731">
    <property type="entry name" value="NELL2-like_EGF"/>
</dbReference>
<reference evidence="14" key="1">
    <citation type="submission" date="2020-04" db="EMBL/GenBank/DDBJ databases">
        <authorList>
            <person name="Alioto T."/>
            <person name="Alioto T."/>
            <person name="Gomez Garrido J."/>
        </authorList>
    </citation>
    <scope>NUCLEOTIDE SEQUENCE</scope>
    <source>
        <strain evidence="14">A484AB</strain>
    </source>
</reference>
<dbReference type="Pfam" id="PF12947">
    <property type="entry name" value="EGF_3"/>
    <property type="match status" value="3"/>
</dbReference>
<dbReference type="FunFam" id="2.10.25.10:FF:000038">
    <property type="entry name" value="Fibrillin 2"/>
    <property type="match status" value="4"/>
</dbReference>
<dbReference type="Proteomes" id="UP001152795">
    <property type="component" value="Unassembled WGS sequence"/>
</dbReference>
<keyword evidence="8" id="KW-0106">Calcium</keyword>
<comment type="caution">
    <text evidence="14">The sequence shown here is derived from an EMBL/GenBank/DDBJ whole genome shotgun (WGS) entry which is preliminary data.</text>
</comment>
<dbReference type="PROSITE" id="PS00022">
    <property type="entry name" value="EGF_1"/>
    <property type="match status" value="1"/>
</dbReference>
<dbReference type="Pfam" id="PF01390">
    <property type="entry name" value="SEA"/>
    <property type="match status" value="1"/>
</dbReference>
<dbReference type="InterPro" id="IPR000742">
    <property type="entry name" value="EGF"/>
</dbReference>
<dbReference type="InterPro" id="IPR009030">
    <property type="entry name" value="Growth_fac_rcpt_cys_sf"/>
</dbReference>
<dbReference type="PROSITE" id="PS50024">
    <property type="entry name" value="SEA"/>
    <property type="match status" value="1"/>
</dbReference>
<evidence type="ECO:0000256" key="13">
    <source>
        <dbReference type="PROSITE-ProRule" id="PRU00076"/>
    </source>
</evidence>
<evidence type="ECO:0000256" key="12">
    <source>
        <dbReference type="ARBA" id="ARBA00023180"/>
    </source>
</evidence>
<evidence type="ECO:0000256" key="1">
    <source>
        <dbReference type="ARBA" id="ARBA00004479"/>
    </source>
</evidence>
<feature type="non-terminal residue" evidence="14">
    <location>
        <position position="1"/>
    </location>
</feature>
<dbReference type="Gene3D" id="3.30.70.960">
    <property type="entry name" value="SEA domain"/>
    <property type="match status" value="1"/>
</dbReference>
<dbReference type="GO" id="GO:0008201">
    <property type="term" value="F:heparin binding"/>
    <property type="evidence" value="ECO:0007669"/>
    <property type="project" value="TreeGrafter"/>
</dbReference>
<dbReference type="GO" id="GO:0048731">
    <property type="term" value="P:system development"/>
    <property type="evidence" value="ECO:0007669"/>
    <property type="project" value="UniProtKB-ARBA"/>
</dbReference>
<gene>
    <name evidence="14" type="ORF">PACLA_8A086201</name>
</gene>
<organism evidence="14 15">
    <name type="scientific">Paramuricea clavata</name>
    <name type="common">Red gorgonian</name>
    <name type="synonym">Violescent sea-whip</name>
    <dbReference type="NCBI Taxonomy" id="317549"/>
    <lineage>
        <taxon>Eukaryota</taxon>
        <taxon>Metazoa</taxon>
        <taxon>Cnidaria</taxon>
        <taxon>Anthozoa</taxon>
        <taxon>Octocorallia</taxon>
        <taxon>Malacalcyonacea</taxon>
        <taxon>Plexauridae</taxon>
        <taxon>Paramuricea</taxon>
    </lineage>
</organism>
<dbReference type="PROSITE" id="PS01187">
    <property type="entry name" value="EGF_CA"/>
    <property type="match status" value="2"/>
</dbReference>
<dbReference type="PROSITE" id="PS00010">
    <property type="entry name" value="ASX_HYDROXYL"/>
    <property type="match status" value="4"/>
</dbReference>
<dbReference type="CDD" id="cd00054">
    <property type="entry name" value="EGF_CA"/>
    <property type="match status" value="4"/>
</dbReference>
<dbReference type="SMART" id="SM00179">
    <property type="entry name" value="EGF_CA"/>
    <property type="match status" value="5"/>
</dbReference>
<dbReference type="PANTHER" id="PTHR24042">
    <property type="entry name" value="NEL HOMOLOG"/>
    <property type="match status" value="1"/>
</dbReference>
<protein>
    <submittedName>
        <fullName evidence="14">Latent-transforming growth factor beta-binding 4-like isoform X1</fullName>
    </submittedName>
</protein>
<name>A0A6S7K019_PARCT</name>